<dbReference type="PANTHER" id="PTHR42718:SF9">
    <property type="entry name" value="MAJOR FACILITATOR SUPERFAMILY MULTIDRUG TRANSPORTER MFSC"/>
    <property type="match status" value="1"/>
</dbReference>
<evidence type="ECO:0000256" key="6">
    <source>
        <dbReference type="ARBA" id="ARBA00022989"/>
    </source>
</evidence>
<comment type="subcellular location">
    <subcellularLocation>
        <location evidence="1">Cell membrane</location>
        <topology evidence="1">Multi-pass membrane protein</topology>
    </subcellularLocation>
</comment>
<evidence type="ECO:0000256" key="8">
    <source>
        <dbReference type="SAM" id="Phobius"/>
    </source>
</evidence>
<keyword evidence="4" id="KW-1003">Cell membrane</keyword>
<feature type="transmembrane region" description="Helical" evidence="8">
    <location>
        <begin position="305"/>
        <end position="326"/>
    </location>
</feature>
<dbReference type="AlphaFoldDB" id="A0A3S4MBB4"/>
<feature type="transmembrane region" description="Helical" evidence="8">
    <location>
        <begin position="12"/>
        <end position="33"/>
    </location>
</feature>
<organism evidence="10 11">
    <name type="scientific">Lactococcus lactis</name>
    <dbReference type="NCBI Taxonomy" id="1358"/>
    <lineage>
        <taxon>Bacteria</taxon>
        <taxon>Bacillati</taxon>
        <taxon>Bacillota</taxon>
        <taxon>Bacilli</taxon>
        <taxon>Lactobacillales</taxon>
        <taxon>Streptococcaceae</taxon>
        <taxon>Lactococcus</taxon>
    </lineage>
</organism>
<dbReference type="CDD" id="cd17503">
    <property type="entry name" value="MFS_LmrB_MDR_like"/>
    <property type="match status" value="1"/>
</dbReference>
<feature type="transmembrane region" description="Helical" evidence="8">
    <location>
        <begin position="140"/>
        <end position="161"/>
    </location>
</feature>
<evidence type="ECO:0000256" key="3">
    <source>
        <dbReference type="ARBA" id="ARBA00022448"/>
    </source>
</evidence>
<dbReference type="SUPFAM" id="SSF103473">
    <property type="entry name" value="MFS general substrate transporter"/>
    <property type="match status" value="1"/>
</dbReference>
<feature type="domain" description="Major facilitator superfamily (MFS) profile" evidence="9">
    <location>
        <begin position="15"/>
        <end position="464"/>
    </location>
</feature>
<dbReference type="RefSeq" id="WP_128267917.1">
    <property type="nucleotide sequence ID" value="NZ_JACCJA010000012.1"/>
</dbReference>
<proteinExistence type="inferred from homology"/>
<dbReference type="GO" id="GO:0005886">
    <property type="term" value="C:plasma membrane"/>
    <property type="evidence" value="ECO:0007669"/>
    <property type="project" value="UniProtKB-SubCell"/>
</dbReference>
<gene>
    <name evidence="10" type="ORF">EO246_08945</name>
</gene>
<dbReference type="Gene3D" id="1.20.1250.20">
    <property type="entry name" value="MFS general substrate transporter like domains"/>
    <property type="match status" value="1"/>
</dbReference>
<reference evidence="10 11" key="1">
    <citation type="submission" date="2019-01" db="EMBL/GenBank/DDBJ databases">
        <title>Whole genome sequence of Lactococcus lactis isolated from cow milk.</title>
        <authorList>
            <person name="Sundararaman A."/>
            <person name="Tamang J.-P."/>
            <person name="Halami P."/>
        </authorList>
    </citation>
    <scope>NUCLEOTIDE SEQUENCE [LARGE SCALE GENOMIC DNA]</scope>
    <source>
        <strain evidence="10 11">C2D</strain>
    </source>
</reference>
<feature type="transmembrane region" description="Helical" evidence="8">
    <location>
        <begin position="274"/>
        <end position="293"/>
    </location>
</feature>
<feature type="transmembrane region" description="Helical" evidence="8">
    <location>
        <begin position="440"/>
        <end position="459"/>
    </location>
</feature>
<evidence type="ECO:0000256" key="5">
    <source>
        <dbReference type="ARBA" id="ARBA00022692"/>
    </source>
</evidence>
<dbReference type="InterPro" id="IPR036259">
    <property type="entry name" value="MFS_trans_sf"/>
</dbReference>
<feature type="transmembrane region" description="Helical" evidence="8">
    <location>
        <begin position="358"/>
        <end position="377"/>
    </location>
</feature>
<feature type="transmembrane region" description="Helical" evidence="8">
    <location>
        <begin position="333"/>
        <end position="352"/>
    </location>
</feature>
<dbReference type="PROSITE" id="PS50850">
    <property type="entry name" value="MFS"/>
    <property type="match status" value="1"/>
</dbReference>
<feature type="transmembrane region" description="Helical" evidence="8">
    <location>
        <begin position="81"/>
        <end position="100"/>
    </location>
</feature>
<evidence type="ECO:0000259" key="9">
    <source>
        <dbReference type="PROSITE" id="PS50850"/>
    </source>
</evidence>
<evidence type="ECO:0000256" key="1">
    <source>
        <dbReference type="ARBA" id="ARBA00004651"/>
    </source>
</evidence>
<evidence type="ECO:0000256" key="2">
    <source>
        <dbReference type="ARBA" id="ARBA00008537"/>
    </source>
</evidence>
<dbReference type="EMBL" id="SAXH01000012">
    <property type="protein sequence ID" value="RWR46202.1"/>
    <property type="molecule type" value="Genomic_DNA"/>
</dbReference>
<feature type="transmembrane region" description="Helical" evidence="8">
    <location>
        <begin position="53"/>
        <end position="72"/>
    </location>
</feature>
<feature type="transmembrane region" description="Helical" evidence="8">
    <location>
        <begin position="232"/>
        <end position="253"/>
    </location>
</feature>
<dbReference type="GO" id="GO:0022857">
    <property type="term" value="F:transmembrane transporter activity"/>
    <property type="evidence" value="ECO:0007669"/>
    <property type="project" value="InterPro"/>
</dbReference>
<comment type="caution">
    <text evidence="10">The sequence shown here is derived from an EMBL/GenBank/DDBJ whole genome shotgun (WGS) entry which is preliminary data.</text>
</comment>
<name>A0A3S4MBB4_9LACT</name>
<keyword evidence="3" id="KW-0813">Transport</keyword>
<evidence type="ECO:0000313" key="11">
    <source>
        <dbReference type="Proteomes" id="UP000285859"/>
    </source>
</evidence>
<keyword evidence="7 8" id="KW-0472">Membrane</keyword>
<feature type="transmembrane region" description="Helical" evidence="8">
    <location>
        <begin position="202"/>
        <end position="220"/>
    </location>
</feature>
<accession>A0A3S4MBB4</accession>
<sequence length="465" mass="50458">MNNTNDFNLKKVLPAVLTIAIGMLLVMMDTTIMNVTLPHIQSAFHQNLSNSQWVITAYTLAMATVIPFAGFLGDRFSDKKVFALAIIFFTIASFLAANAHSMQSLIIWRIAQGLTGGVVAPIGIGMSFKIIPMEKRGSMMGLLGLPMLLAPTIGPALSGFLVKHFNWSTVFLINLPVGVLALIFVLLFLPNFPANKASKIDLKGALLSPFAFPILIYGVHVGTDKGWSNPTALSFVGLGIIMLLLFIIVELRVENPLLHLRAFVIPEFTKGISLMWLNQIVVFGAMLLVPLYLQNVVGLSSKNTGLIMVPQAIASFLGMTIGGRIFDKFGTKAAVLPGFTLGAISLSLFSQIKPSSSLAFTLCAIILLGLSQGLVNMQVNNHALQSVPMKNISRVTPLTNEMMQVVNSFAIAFLTAFLSGQIKKQTGLSPLQANLTAFHHTFWLLLLFVIVGFILTLFLRKKAKA</sequence>
<dbReference type="Pfam" id="PF07690">
    <property type="entry name" value="MFS_1"/>
    <property type="match status" value="1"/>
</dbReference>
<feature type="transmembrane region" description="Helical" evidence="8">
    <location>
        <begin position="106"/>
        <end position="128"/>
    </location>
</feature>
<evidence type="ECO:0000313" key="10">
    <source>
        <dbReference type="EMBL" id="RWR46202.1"/>
    </source>
</evidence>
<comment type="similarity">
    <text evidence="2">Belongs to the major facilitator superfamily. EmrB family.</text>
</comment>
<keyword evidence="6 8" id="KW-1133">Transmembrane helix</keyword>
<dbReference type="InterPro" id="IPR011701">
    <property type="entry name" value="MFS"/>
</dbReference>
<dbReference type="InterPro" id="IPR020846">
    <property type="entry name" value="MFS_dom"/>
</dbReference>
<feature type="transmembrane region" description="Helical" evidence="8">
    <location>
        <begin position="398"/>
        <end position="420"/>
    </location>
</feature>
<feature type="transmembrane region" description="Helical" evidence="8">
    <location>
        <begin position="167"/>
        <end position="190"/>
    </location>
</feature>
<dbReference type="Proteomes" id="UP000285859">
    <property type="component" value="Unassembled WGS sequence"/>
</dbReference>
<dbReference type="Gene3D" id="1.20.1720.10">
    <property type="entry name" value="Multidrug resistance protein D"/>
    <property type="match status" value="1"/>
</dbReference>
<keyword evidence="5 8" id="KW-0812">Transmembrane</keyword>
<evidence type="ECO:0000256" key="7">
    <source>
        <dbReference type="ARBA" id="ARBA00023136"/>
    </source>
</evidence>
<dbReference type="NCBIfam" id="TIGR00711">
    <property type="entry name" value="efflux_EmrB"/>
    <property type="match status" value="1"/>
</dbReference>
<evidence type="ECO:0000256" key="4">
    <source>
        <dbReference type="ARBA" id="ARBA00022475"/>
    </source>
</evidence>
<protein>
    <submittedName>
        <fullName evidence="10">DHA2 family efflux MFS transporter permease subunit</fullName>
    </submittedName>
</protein>
<dbReference type="PANTHER" id="PTHR42718">
    <property type="entry name" value="MAJOR FACILITATOR SUPERFAMILY MULTIDRUG TRANSPORTER MFSC"/>
    <property type="match status" value="1"/>
</dbReference>
<dbReference type="InterPro" id="IPR004638">
    <property type="entry name" value="EmrB-like"/>
</dbReference>